<dbReference type="AlphaFoldDB" id="A0A1Y1HWL5"/>
<evidence type="ECO:0000256" key="1">
    <source>
        <dbReference type="SAM" id="MobiDB-lite"/>
    </source>
</evidence>
<dbReference type="EMBL" id="DF237027">
    <property type="protein sequence ID" value="GAQ81371.1"/>
    <property type="molecule type" value="Genomic_DNA"/>
</dbReference>
<evidence type="ECO:0000313" key="2">
    <source>
        <dbReference type="EMBL" id="GAQ81371.1"/>
    </source>
</evidence>
<gene>
    <name evidence="2" type="ORF">KFL_000780330</name>
</gene>
<organism evidence="2 3">
    <name type="scientific">Klebsormidium nitens</name>
    <name type="common">Green alga</name>
    <name type="synonym">Ulothrix nitens</name>
    <dbReference type="NCBI Taxonomy" id="105231"/>
    <lineage>
        <taxon>Eukaryota</taxon>
        <taxon>Viridiplantae</taxon>
        <taxon>Streptophyta</taxon>
        <taxon>Klebsormidiophyceae</taxon>
        <taxon>Klebsormidiales</taxon>
        <taxon>Klebsormidiaceae</taxon>
        <taxon>Klebsormidium</taxon>
    </lineage>
</organism>
<feature type="compositionally biased region" description="Basic and acidic residues" evidence="1">
    <location>
        <begin position="13"/>
        <end position="32"/>
    </location>
</feature>
<keyword evidence="3" id="KW-1185">Reference proteome</keyword>
<evidence type="ECO:0000313" key="3">
    <source>
        <dbReference type="Proteomes" id="UP000054558"/>
    </source>
</evidence>
<protein>
    <submittedName>
        <fullName evidence="2">Uncharacterized protein</fullName>
    </submittedName>
</protein>
<feature type="region of interest" description="Disordered" evidence="1">
    <location>
        <begin position="1"/>
        <end position="37"/>
    </location>
</feature>
<accession>A0A1Y1HWL5</accession>
<name>A0A1Y1HWL5_KLENI</name>
<reference evidence="2 3" key="1">
    <citation type="journal article" date="2014" name="Nat. Commun.">
        <title>Klebsormidium flaccidum genome reveals primary factors for plant terrestrial adaptation.</title>
        <authorList>
            <person name="Hori K."/>
            <person name="Maruyama F."/>
            <person name="Fujisawa T."/>
            <person name="Togashi T."/>
            <person name="Yamamoto N."/>
            <person name="Seo M."/>
            <person name="Sato S."/>
            <person name="Yamada T."/>
            <person name="Mori H."/>
            <person name="Tajima N."/>
            <person name="Moriyama T."/>
            <person name="Ikeuchi M."/>
            <person name="Watanabe M."/>
            <person name="Wada H."/>
            <person name="Kobayashi K."/>
            <person name="Saito M."/>
            <person name="Masuda T."/>
            <person name="Sasaki-Sekimoto Y."/>
            <person name="Mashiguchi K."/>
            <person name="Awai K."/>
            <person name="Shimojima M."/>
            <person name="Masuda S."/>
            <person name="Iwai M."/>
            <person name="Nobusawa T."/>
            <person name="Narise T."/>
            <person name="Kondo S."/>
            <person name="Saito H."/>
            <person name="Sato R."/>
            <person name="Murakawa M."/>
            <person name="Ihara Y."/>
            <person name="Oshima-Yamada Y."/>
            <person name="Ohtaka K."/>
            <person name="Satoh M."/>
            <person name="Sonobe K."/>
            <person name="Ishii M."/>
            <person name="Ohtani R."/>
            <person name="Kanamori-Sato M."/>
            <person name="Honoki R."/>
            <person name="Miyazaki D."/>
            <person name="Mochizuki H."/>
            <person name="Umetsu J."/>
            <person name="Higashi K."/>
            <person name="Shibata D."/>
            <person name="Kamiya Y."/>
            <person name="Sato N."/>
            <person name="Nakamura Y."/>
            <person name="Tabata S."/>
            <person name="Ida S."/>
            <person name="Kurokawa K."/>
            <person name="Ohta H."/>
        </authorList>
    </citation>
    <scope>NUCLEOTIDE SEQUENCE [LARGE SCALE GENOMIC DNA]</scope>
    <source>
        <strain evidence="2 3">NIES-2285</strain>
    </source>
</reference>
<proteinExistence type="predicted"/>
<sequence length="289" mass="32630">MATPQVSCVHNESPGDRAAHLQEHASKTERSSDVTLGPWGLSASREKALQSSCELWKATFEVVQSSGDLLESVFDNGRTDSEPLGRPKYRGPPHFLVAVDLESRLAMQRARKVLESANEYNSAKDKLWKLKSEFSMLRLLCVDLEAEIPRSLREAEFWRSGPLEAQAAELKLLSALKPLTPFLKQHGLVRFIQQERNDMISIAMEVSPESLTDPKTGRPIADRILELADMVEKANEAGPAEEEAAIVEKCFWQMWALYEFLHKELTRSVEEVEALRTAAWKENIESKRV</sequence>
<feature type="compositionally biased region" description="Polar residues" evidence="1">
    <location>
        <begin position="1"/>
        <end position="10"/>
    </location>
</feature>
<dbReference type="Proteomes" id="UP000054558">
    <property type="component" value="Unassembled WGS sequence"/>
</dbReference>